<evidence type="ECO:0000313" key="2">
    <source>
        <dbReference type="EMBL" id="DAF42932.1"/>
    </source>
</evidence>
<keyword evidence="1" id="KW-0175">Coiled coil</keyword>
<dbReference type="EMBL" id="BK032497">
    <property type="protein sequence ID" value="DAF42932.1"/>
    <property type="molecule type" value="Genomic_DNA"/>
</dbReference>
<feature type="coiled-coil region" evidence="1">
    <location>
        <begin position="190"/>
        <end position="217"/>
    </location>
</feature>
<protein>
    <submittedName>
        <fullName evidence="2">Uncharacterized protein</fullName>
    </submittedName>
</protein>
<accession>A0A8S5RVY8</accession>
<proteinExistence type="predicted"/>
<organism evidence="2">
    <name type="scientific">Siphoviridae sp. ctHip2</name>
    <dbReference type="NCBI Taxonomy" id="2827830"/>
    <lineage>
        <taxon>Viruses</taxon>
        <taxon>Duplodnaviria</taxon>
        <taxon>Heunggongvirae</taxon>
        <taxon>Uroviricota</taxon>
        <taxon>Caudoviricetes</taxon>
    </lineage>
</organism>
<sequence length="381" mass="44170">MKLTIKETKKAIKNNQTVKFTLELNNARELATNKKYYKRYVKAVVKRVKSFYPTLDSSYILSELERYEILPNVSRFDEEGYLIRYGKQRYVTAQTFEVNDNKIYWVDFDYNANYFIVDQELGMKLDSDVAVSDSFSNHFAILVSDPSRLFHVTDEELPLFLKLSKTAQGSFNIAVDENVFAGTKSKLVNLDKQKITRKAYEEELKNIRTKIVEVNRVISPIYEELTTKFNDKVIKSQKVVSSKIVRDSFREVSQKFNEFIAKKLGLRCDYNSIALSSEIRWPQEGEYGGALYREYDGTMCVQPDLADRYIEKNYSKEIKAIKTEIEKLNKKLGSKSPIQFEIGYGVSVGDKTSNIYAAISLKKLPETIVAKYFNKMENLFK</sequence>
<reference evidence="2" key="1">
    <citation type="journal article" date="2021" name="Proc. Natl. Acad. Sci. U.S.A.">
        <title>A Catalog of Tens of Thousands of Viruses from Human Metagenomes Reveals Hidden Associations with Chronic Diseases.</title>
        <authorList>
            <person name="Tisza M.J."/>
            <person name="Buck C.B."/>
        </authorList>
    </citation>
    <scope>NUCLEOTIDE SEQUENCE</scope>
    <source>
        <strain evidence="2">CtHip2</strain>
    </source>
</reference>
<name>A0A8S5RVY8_9CAUD</name>
<evidence type="ECO:0000256" key="1">
    <source>
        <dbReference type="SAM" id="Coils"/>
    </source>
</evidence>